<evidence type="ECO:0000256" key="6">
    <source>
        <dbReference type="ARBA" id="ARBA00022842"/>
    </source>
</evidence>
<dbReference type="InterPro" id="IPR015813">
    <property type="entry name" value="Pyrv/PenolPyrv_kinase-like_dom"/>
</dbReference>
<gene>
    <name evidence="10" type="primary">ppc</name>
    <name evidence="13" type="ORF">FMM06_13120</name>
</gene>
<dbReference type="GO" id="GO:0006107">
    <property type="term" value="P:oxaloacetate metabolic process"/>
    <property type="evidence" value="ECO:0007669"/>
    <property type="project" value="UniProtKB-UniRule"/>
</dbReference>
<evidence type="ECO:0000256" key="12">
    <source>
        <dbReference type="PROSITE-ProRule" id="PRU10112"/>
    </source>
</evidence>
<organism evidence="13 14">
    <name type="scientific">Glacieibacterium frigidum</name>
    <dbReference type="NCBI Taxonomy" id="2593303"/>
    <lineage>
        <taxon>Bacteria</taxon>
        <taxon>Pseudomonadati</taxon>
        <taxon>Pseudomonadota</taxon>
        <taxon>Alphaproteobacteria</taxon>
        <taxon>Sphingomonadales</taxon>
        <taxon>Sphingosinicellaceae</taxon>
        <taxon>Glacieibacterium</taxon>
    </lineage>
</organism>
<evidence type="ECO:0000256" key="7">
    <source>
        <dbReference type="ARBA" id="ARBA00023239"/>
    </source>
</evidence>
<dbReference type="GO" id="GO:0008964">
    <property type="term" value="F:phosphoenolpyruvate carboxylase activity"/>
    <property type="evidence" value="ECO:0007669"/>
    <property type="project" value="UniProtKB-UniRule"/>
</dbReference>
<evidence type="ECO:0000256" key="5">
    <source>
        <dbReference type="ARBA" id="ARBA00022419"/>
    </source>
</evidence>
<dbReference type="InterPro" id="IPR018129">
    <property type="entry name" value="PEP_COase_Lys_AS"/>
</dbReference>
<dbReference type="Pfam" id="PF00311">
    <property type="entry name" value="PEPcase"/>
    <property type="match status" value="1"/>
</dbReference>
<evidence type="ECO:0000256" key="11">
    <source>
        <dbReference type="PROSITE-ProRule" id="PRU10111"/>
    </source>
</evidence>
<dbReference type="GO" id="GO:0015977">
    <property type="term" value="P:carbon fixation"/>
    <property type="evidence" value="ECO:0007669"/>
    <property type="project" value="UniProtKB-UniRule"/>
</dbReference>
<dbReference type="InterPro" id="IPR021135">
    <property type="entry name" value="PEP_COase"/>
</dbReference>
<dbReference type="GO" id="GO:0006099">
    <property type="term" value="P:tricarboxylic acid cycle"/>
    <property type="evidence" value="ECO:0007669"/>
    <property type="project" value="InterPro"/>
</dbReference>
<evidence type="ECO:0000256" key="1">
    <source>
        <dbReference type="ARBA" id="ARBA00001946"/>
    </source>
</evidence>
<evidence type="ECO:0000256" key="3">
    <source>
        <dbReference type="ARBA" id="ARBA00008346"/>
    </source>
</evidence>
<dbReference type="InterPro" id="IPR022805">
    <property type="entry name" value="PEP_COase_bac/pln-type"/>
</dbReference>
<dbReference type="RefSeq" id="WP_144237834.1">
    <property type="nucleotide sequence ID" value="NZ_VJWA01000002.1"/>
</dbReference>
<feature type="active site" evidence="10 12">
    <location>
        <position position="552"/>
    </location>
</feature>
<dbReference type="PRINTS" id="PR00150">
    <property type="entry name" value="PEPCARBXLASE"/>
</dbReference>
<dbReference type="EC" id="4.1.1.31" evidence="4 10"/>
<accession>A0A552U8T9</accession>
<evidence type="ECO:0000313" key="13">
    <source>
        <dbReference type="EMBL" id="TRW14628.1"/>
    </source>
</evidence>
<dbReference type="Gene3D" id="1.20.1440.90">
    <property type="entry name" value="Phosphoenolpyruvate/pyruvate domain"/>
    <property type="match status" value="1"/>
</dbReference>
<dbReference type="AlphaFoldDB" id="A0A552U8T9"/>
<dbReference type="OrthoDB" id="9768133at2"/>
<dbReference type="EMBL" id="VJWA01000002">
    <property type="protein sequence ID" value="TRW14628.1"/>
    <property type="molecule type" value="Genomic_DNA"/>
</dbReference>
<comment type="function">
    <text evidence="2 10">Forms oxaloacetate, a four-carbon dicarboxylic acid source for the tricarboxylic acid cycle.</text>
</comment>
<comment type="catalytic activity">
    <reaction evidence="9 10">
        <text>oxaloacetate + phosphate = phosphoenolpyruvate + hydrogencarbonate</text>
        <dbReference type="Rhea" id="RHEA:28370"/>
        <dbReference type="ChEBI" id="CHEBI:16452"/>
        <dbReference type="ChEBI" id="CHEBI:17544"/>
        <dbReference type="ChEBI" id="CHEBI:43474"/>
        <dbReference type="ChEBI" id="CHEBI:58702"/>
        <dbReference type="EC" id="4.1.1.31"/>
    </reaction>
</comment>
<evidence type="ECO:0000256" key="10">
    <source>
        <dbReference type="HAMAP-Rule" id="MF_00595"/>
    </source>
</evidence>
<keyword evidence="14" id="KW-1185">Reference proteome</keyword>
<name>A0A552U8T9_9SPHN</name>
<dbReference type="InterPro" id="IPR033129">
    <property type="entry name" value="PEPCASE_His_AS"/>
</dbReference>
<keyword evidence="7 10" id="KW-0456">Lyase</keyword>
<dbReference type="HAMAP" id="MF_00595">
    <property type="entry name" value="PEPcase_type1"/>
    <property type="match status" value="1"/>
</dbReference>
<dbReference type="Proteomes" id="UP000317894">
    <property type="component" value="Unassembled WGS sequence"/>
</dbReference>
<dbReference type="NCBIfam" id="NF000584">
    <property type="entry name" value="PRK00009.1"/>
    <property type="match status" value="1"/>
</dbReference>
<proteinExistence type="inferred from homology"/>
<dbReference type="PANTHER" id="PTHR30523:SF6">
    <property type="entry name" value="PHOSPHOENOLPYRUVATE CARBOXYLASE"/>
    <property type="match status" value="1"/>
</dbReference>
<dbReference type="SUPFAM" id="SSF51621">
    <property type="entry name" value="Phosphoenolpyruvate/pyruvate domain"/>
    <property type="match status" value="1"/>
</dbReference>
<keyword evidence="6 10" id="KW-0460">Magnesium</keyword>
<reference evidence="13 14" key="1">
    <citation type="submission" date="2019-07" db="EMBL/GenBank/DDBJ databases">
        <title>Novel species isolated from glacier.</title>
        <authorList>
            <person name="Liu Q."/>
            <person name="Xin Y.-H."/>
        </authorList>
    </citation>
    <scope>NUCLEOTIDE SEQUENCE [LARGE SCALE GENOMIC DNA]</scope>
    <source>
        <strain evidence="13 14">LB1R16</strain>
    </source>
</reference>
<feature type="active site" evidence="10 11">
    <location>
        <position position="131"/>
    </location>
</feature>
<sequence length="885" mass="94174">MSEAAPDRADVRYLGRLLGDVIRAHEGDAVFDAIEGVRRASVAVHRGDAERGALSERLAALDLGDTLCFVRGFLLFSLLANLAEDRSAPPEMRREATLAGAVDVLGREGVDRAAVRTLLDHALIAPVLTAHPTEVRRKSMIDREAAIGELLSACASGSCDPYTEAELVRHITLLWQTRALRSVRPVVADEIGNAFAVLGANVLPVLPVLHARWEKLLGGALPPFLRPGNWIGGDRDGNPNVDAVTLDAALAAGAAVALGHYLGELNQLGSELSISASLAEVTADLAALADASGDDVPSRADEPYRRALTGVYARTAATYALIARHAPPLPGRVAAAPYPNADAMLADLAVVTASLEAGGAGVVAAGRLARLTTAVRLFGFHFATLDLRQNADVHGRVVAELLRTAGVCPDYEALDEDARIELLGAELAQPRMLTLPFTAYSEETAKELGIVRAAAAAHARFGPDCIRAYIVSKASGVANLLEVYILLKEVGVYRPGDPPDCPIMAVPLFETIEDLEAGPAVMRRFLDRPKAAALARARGFQEVMVGYSDSNKDGGYLTSNWSLHTGATAIRDVFHEAGIAMQLFHGRGGAVGRGGGPAFDAIRAQPPGTVQGRIRITEQGEVIASKYGTPAAAETSLETMTAATLLASLGPPAVPPADAARFAEAMATISGQAYRDYRALVYGTDGFNKFFRAATPITEIAELKIGSRPASRTKSDAIEDLRAIPWVFSWAQARIMLPGWYGAGAALGDFADRGLLREMVAGWPFLAATLSNLEMVLAKSNMAVAGLYAGLVEDADLRTRIFGRIESGWERTRDVLLDLTGQADLLDRTPALQRAVRMRLPYIDPLNELQVELIRRRRAGDTDPRIADGIHLSINGIAAGLRNSG</sequence>
<dbReference type="GO" id="GO:0000287">
    <property type="term" value="F:magnesium ion binding"/>
    <property type="evidence" value="ECO:0007669"/>
    <property type="project" value="UniProtKB-UniRule"/>
</dbReference>
<evidence type="ECO:0000313" key="14">
    <source>
        <dbReference type="Proteomes" id="UP000317894"/>
    </source>
</evidence>
<evidence type="ECO:0000256" key="9">
    <source>
        <dbReference type="ARBA" id="ARBA00048995"/>
    </source>
</evidence>
<comment type="caution">
    <text evidence="13">The sequence shown here is derived from an EMBL/GenBank/DDBJ whole genome shotgun (WGS) entry which is preliminary data.</text>
</comment>
<keyword evidence="8 10" id="KW-0120">Carbon dioxide fixation</keyword>
<dbReference type="PROSITE" id="PS00393">
    <property type="entry name" value="PEPCASE_2"/>
    <property type="match status" value="1"/>
</dbReference>
<evidence type="ECO:0000256" key="8">
    <source>
        <dbReference type="ARBA" id="ARBA00023300"/>
    </source>
</evidence>
<dbReference type="PROSITE" id="PS00781">
    <property type="entry name" value="PEPCASE_1"/>
    <property type="match status" value="1"/>
</dbReference>
<evidence type="ECO:0000256" key="2">
    <source>
        <dbReference type="ARBA" id="ARBA00003670"/>
    </source>
</evidence>
<dbReference type="PANTHER" id="PTHR30523">
    <property type="entry name" value="PHOSPHOENOLPYRUVATE CARBOXYLASE"/>
    <property type="match status" value="1"/>
</dbReference>
<comment type="cofactor">
    <cofactor evidence="1 10">
        <name>Mg(2+)</name>
        <dbReference type="ChEBI" id="CHEBI:18420"/>
    </cofactor>
</comment>
<comment type="subunit">
    <text evidence="10">Homotetramer.</text>
</comment>
<comment type="similarity">
    <text evidence="3 10">Belongs to the PEPCase type 1 family.</text>
</comment>
<protein>
    <recommendedName>
        <fullName evidence="5 10">Phosphoenolpyruvate carboxylase</fullName>
        <shortName evidence="10">PEPC</shortName>
        <shortName evidence="10">PEPCase</shortName>
        <ecNumber evidence="4 10">4.1.1.31</ecNumber>
    </recommendedName>
</protein>
<keyword evidence="13" id="KW-0670">Pyruvate</keyword>
<dbReference type="GO" id="GO:0005829">
    <property type="term" value="C:cytosol"/>
    <property type="evidence" value="ECO:0007669"/>
    <property type="project" value="TreeGrafter"/>
</dbReference>
<evidence type="ECO:0000256" key="4">
    <source>
        <dbReference type="ARBA" id="ARBA00012305"/>
    </source>
</evidence>